<evidence type="ECO:0000313" key="7">
    <source>
        <dbReference type="Proteomes" id="UP001623232"/>
    </source>
</evidence>
<dbReference type="PANTHER" id="PTHR47506:SF1">
    <property type="entry name" value="HTH-TYPE TRANSCRIPTIONAL REGULATOR YJDC"/>
    <property type="match status" value="1"/>
</dbReference>
<accession>A0ABZ2XYH2</accession>
<dbReference type="Pfam" id="PF00440">
    <property type="entry name" value="TetR_N"/>
    <property type="match status" value="1"/>
</dbReference>
<keyword evidence="2 4" id="KW-0238">DNA-binding</keyword>
<dbReference type="EMBL" id="CP123584">
    <property type="protein sequence ID" value="WZK90369.1"/>
    <property type="molecule type" value="Genomic_DNA"/>
</dbReference>
<proteinExistence type="predicted"/>
<evidence type="ECO:0000259" key="5">
    <source>
        <dbReference type="PROSITE" id="PS50977"/>
    </source>
</evidence>
<evidence type="ECO:0000313" key="6">
    <source>
        <dbReference type="EMBL" id="WZK90369.1"/>
    </source>
</evidence>
<evidence type="ECO:0000256" key="1">
    <source>
        <dbReference type="ARBA" id="ARBA00023015"/>
    </source>
</evidence>
<keyword evidence="7" id="KW-1185">Reference proteome</keyword>
<name>A0ABZ2XYH2_9RHOB</name>
<keyword evidence="1" id="KW-0805">Transcription regulation</keyword>
<gene>
    <name evidence="6" type="ORF">QEZ52_07455</name>
</gene>
<evidence type="ECO:0000256" key="2">
    <source>
        <dbReference type="ARBA" id="ARBA00023125"/>
    </source>
</evidence>
<evidence type="ECO:0000256" key="4">
    <source>
        <dbReference type="PROSITE-ProRule" id="PRU00335"/>
    </source>
</evidence>
<dbReference type="InterPro" id="IPR001647">
    <property type="entry name" value="HTH_TetR"/>
</dbReference>
<dbReference type="InterPro" id="IPR011075">
    <property type="entry name" value="TetR_C"/>
</dbReference>
<dbReference type="InterPro" id="IPR009057">
    <property type="entry name" value="Homeodomain-like_sf"/>
</dbReference>
<protein>
    <submittedName>
        <fullName evidence="6">TetR family transcriptional regulator</fullName>
    </submittedName>
</protein>
<feature type="domain" description="HTH tetR-type" evidence="5">
    <location>
        <begin position="3"/>
        <end position="63"/>
    </location>
</feature>
<reference evidence="6 7" key="1">
    <citation type="submission" date="2023-04" db="EMBL/GenBank/DDBJ databases">
        <title>Complete genome sequence of Alisedimentitalea scapharcae.</title>
        <authorList>
            <person name="Rong J.-C."/>
            <person name="Yi M.-L."/>
            <person name="Zhao Q."/>
        </authorList>
    </citation>
    <scope>NUCLEOTIDE SEQUENCE [LARGE SCALE GENOMIC DNA]</scope>
    <source>
        <strain evidence="6 7">KCTC 42119</strain>
    </source>
</reference>
<keyword evidence="3" id="KW-0804">Transcription</keyword>
<dbReference type="PANTHER" id="PTHR47506">
    <property type="entry name" value="TRANSCRIPTIONAL REGULATORY PROTEIN"/>
    <property type="match status" value="1"/>
</dbReference>
<dbReference type="Proteomes" id="UP001623232">
    <property type="component" value="Chromosome"/>
</dbReference>
<evidence type="ECO:0000256" key="3">
    <source>
        <dbReference type="ARBA" id="ARBA00023163"/>
    </source>
</evidence>
<dbReference type="PRINTS" id="PR00455">
    <property type="entry name" value="HTHTETR"/>
</dbReference>
<dbReference type="SUPFAM" id="SSF48498">
    <property type="entry name" value="Tetracyclin repressor-like, C-terminal domain"/>
    <property type="match status" value="1"/>
</dbReference>
<dbReference type="Gene3D" id="1.10.357.10">
    <property type="entry name" value="Tetracycline Repressor, domain 2"/>
    <property type="match status" value="1"/>
</dbReference>
<dbReference type="Pfam" id="PF16925">
    <property type="entry name" value="TetR_C_13"/>
    <property type="match status" value="1"/>
</dbReference>
<dbReference type="PROSITE" id="PS50977">
    <property type="entry name" value="HTH_TETR_2"/>
    <property type="match status" value="1"/>
</dbReference>
<dbReference type="InterPro" id="IPR036271">
    <property type="entry name" value="Tet_transcr_reg_TetR-rel_C_sf"/>
</dbReference>
<organism evidence="6 7">
    <name type="scientific">Aliisedimentitalea scapharcae</name>
    <dbReference type="NCBI Taxonomy" id="1524259"/>
    <lineage>
        <taxon>Bacteria</taxon>
        <taxon>Pseudomonadati</taxon>
        <taxon>Pseudomonadota</taxon>
        <taxon>Alphaproteobacteria</taxon>
        <taxon>Rhodobacterales</taxon>
        <taxon>Roseobacteraceae</taxon>
        <taxon>Aliisedimentitalea</taxon>
    </lineage>
</organism>
<feature type="DNA-binding region" description="H-T-H motif" evidence="4">
    <location>
        <begin position="26"/>
        <end position="45"/>
    </location>
</feature>
<dbReference type="RefSeq" id="WP_406649057.1">
    <property type="nucleotide sequence ID" value="NZ_CP123584.1"/>
</dbReference>
<sequence length="193" mass="21769">MRPNKREELVSKALTVFYQNGFHATGMDRLVAETGISKTSMYKHFRTKDELILAALRLRDERFRNWFMRRVEELAVAPRDRLLAVFDVLGEWINLDEFKGCMFIKASAEFQDRSHPIHVQSTEHKRLVYDYLSGIAAQAGARDPEQLACQLMILKEGAIVSAILNVGCDVVVQSKAAAKALIDQALASPPPTH</sequence>
<dbReference type="SUPFAM" id="SSF46689">
    <property type="entry name" value="Homeodomain-like"/>
    <property type="match status" value="1"/>
</dbReference>